<keyword evidence="2" id="KW-1185">Reference proteome</keyword>
<organism evidence="1 2">
    <name type="scientific">Araneus ventricosus</name>
    <name type="common">Orbweaver spider</name>
    <name type="synonym">Epeira ventricosa</name>
    <dbReference type="NCBI Taxonomy" id="182803"/>
    <lineage>
        <taxon>Eukaryota</taxon>
        <taxon>Metazoa</taxon>
        <taxon>Ecdysozoa</taxon>
        <taxon>Arthropoda</taxon>
        <taxon>Chelicerata</taxon>
        <taxon>Arachnida</taxon>
        <taxon>Araneae</taxon>
        <taxon>Araneomorphae</taxon>
        <taxon>Entelegynae</taxon>
        <taxon>Araneoidea</taxon>
        <taxon>Araneidae</taxon>
        <taxon>Araneus</taxon>
    </lineage>
</organism>
<dbReference type="Proteomes" id="UP000499080">
    <property type="component" value="Unassembled WGS sequence"/>
</dbReference>
<evidence type="ECO:0000313" key="1">
    <source>
        <dbReference type="EMBL" id="GBM88302.1"/>
    </source>
</evidence>
<name>A0A4Y2JG87_ARAVE</name>
<reference evidence="1 2" key="1">
    <citation type="journal article" date="2019" name="Sci. Rep.">
        <title>Orb-weaving spider Araneus ventricosus genome elucidates the spidroin gene catalogue.</title>
        <authorList>
            <person name="Kono N."/>
            <person name="Nakamura H."/>
            <person name="Ohtoshi R."/>
            <person name="Moran D.A.P."/>
            <person name="Shinohara A."/>
            <person name="Yoshida Y."/>
            <person name="Fujiwara M."/>
            <person name="Mori M."/>
            <person name="Tomita M."/>
            <person name="Arakawa K."/>
        </authorList>
    </citation>
    <scope>NUCLEOTIDE SEQUENCE [LARGE SCALE GENOMIC DNA]</scope>
</reference>
<accession>A0A4Y2JG87</accession>
<dbReference type="EMBL" id="BGPR01003453">
    <property type="protein sequence ID" value="GBM88302.1"/>
    <property type="molecule type" value="Genomic_DNA"/>
</dbReference>
<comment type="caution">
    <text evidence="1">The sequence shown here is derived from an EMBL/GenBank/DDBJ whole genome shotgun (WGS) entry which is preliminary data.</text>
</comment>
<gene>
    <name evidence="1" type="ORF">AVEN_198134_1</name>
</gene>
<proteinExistence type="predicted"/>
<evidence type="ECO:0000313" key="2">
    <source>
        <dbReference type="Proteomes" id="UP000499080"/>
    </source>
</evidence>
<dbReference type="AlphaFoldDB" id="A0A4Y2JG87"/>
<dbReference type="OrthoDB" id="6432478at2759"/>
<sequence length="114" mass="13225">MRRIGNLHFTYEEFETVMIQTEEILKSLPLTPLSSDEDNFDALTPGHFLIGRPIISLPEPFLTDINEIRLSRWQEATKVVPGSVHKRDAQKVFPRITSYCDRNRNFPLFHAVLT</sequence>
<protein>
    <submittedName>
        <fullName evidence="1">Uncharacterized protein</fullName>
    </submittedName>
</protein>